<feature type="repeat" description="ANK" evidence="3">
    <location>
        <begin position="34"/>
        <end position="66"/>
    </location>
</feature>
<organism evidence="4 5">
    <name type="scientific">Saprolegnia parasitica (strain CBS 223.65)</name>
    <dbReference type="NCBI Taxonomy" id="695850"/>
    <lineage>
        <taxon>Eukaryota</taxon>
        <taxon>Sar</taxon>
        <taxon>Stramenopiles</taxon>
        <taxon>Oomycota</taxon>
        <taxon>Saprolegniomycetes</taxon>
        <taxon>Saprolegniales</taxon>
        <taxon>Saprolegniaceae</taxon>
        <taxon>Saprolegnia</taxon>
    </lineage>
</organism>
<dbReference type="RefSeq" id="XP_012199109.1">
    <property type="nucleotide sequence ID" value="XM_012343719.1"/>
</dbReference>
<gene>
    <name evidence="4" type="ORF">SPRG_05111</name>
</gene>
<dbReference type="OrthoDB" id="79262at2759"/>
<evidence type="ECO:0000256" key="2">
    <source>
        <dbReference type="ARBA" id="ARBA00023043"/>
    </source>
</evidence>
<protein>
    <submittedName>
        <fullName evidence="4">Uncharacterized protein</fullName>
    </submittedName>
</protein>
<keyword evidence="2 3" id="KW-0040">ANK repeat</keyword>
<dbReference type="OMA" id="HKAIVQR"/>
<dbReference type="PANTHER" id="PTHR24171">
    <property type="entry name" value="ANKYRIN REPEAT DOMAIN-CONTAINING PROTEIN 39-RELATED"/>
    <property type="match status" value="1"/>
</dbReference>
<evidence type="ECO:0000313" key="5">
    <source>
        <dbReference type="Proteomes" id="UP000030745"/>
    </source>
</evidence>
<dbReference type="PRINTS" id="PR01415">
    <property type="entry name" value="ANKYRIN"/>
</dbReference>
<dbReference type="Pfam" id="PF12796">
    <property type="entry name" value="Ank_2"/>
    <property type="match status" value="1"/>
</dbReference>
<dbReference type="InterPro" id="IPR002110">
    <property type="entry name" value="Ankyrin_rpt"/>
</dbReference>
<dbReference type="AlphaFoldDB" id="A0A067CSZ7"/>
<dbReference type="KEGG" id="spar:SPRG_05111"/>
<evidence type="ECO:0000256" key="3">
    <source>
        <dbReference type="PROSITE-ProRule" id="PRU00023"/>
    </source>
</evidence>
<dbReference type="InterPro" id="IPR036770">
    <property type="entry name" value="Ankyrin_rpt-contain_sf"/>
</dbReference>
<name>A0A067CSZ7_SAPPC</name>
<keyword evidence="5" id="KW-1185">Reference proteome</keyword>
<reference evidence="4 5" key="1">
    <citation type="journal article" date="2013" name="PLoS Genet.">
        <title>Distinctive expansion of potential virulence genes in the genome of the oomycete fish pathogen Saprolegnia parasitica.</title>
        <authorList>
            <person name="Jiang R.H."/>
            <person name="de Bruijn I."/>
            <person name="Haas B.J."/>
            <person name="Belmonte R."/>
            <person name="Lobach L."/>
            <person name="Christie J."/>
            <person name="van den Ackerveken G."/>
            <person name="Bottin A."/>
            <person name="Bulone V."/>
            <person name="Diaz-Moreno S.M."/>
            <person name="Dumas B."/>
            <person name="Fan L."/>
            <person name="Gaulin E."/>
            <person name="Govers F."/>
            <person name="Grenville-Briggs L.J."/>
            <person name="Horner N.R."/>
            <person name="Levin J.Z."/>
            <person name="Mammella M."/>
            <person name="Meijer H.J."/>
            <person name="Morris P."/>
            <person name="Nusbaum C."/>
            <person name="Oome S."/>
            <person name="Phillips A.J."/>
            <person name="van Rooyen D."/>
            <person name="Rzeszutek E."/>
            <person name="Saraiva M."/>
            <person name="Secombes C.J."/>
            <person name="Seidl M.F."/>
            <person name="Snel B."/>
            <person name="Stassen J.H."/>
            <person name="Sykes S."/>
            <person name="Tripathy S."/>
            <person name="van den Berg H."/>
            <person name="Vega-Arreguin J.C."/>
            <person name="Wawra S."/>
            <person name="Young S.K."/>
            <person name="Zeng Q."/>
            <person name="Dieguez-Uribeondo J."/>
            <person name="Russ C."/>
            <person name="Tyler B.M."/>
            <person name="van West P."/>
        </authorList>
    </citation>
    <scope>NUCLEOTIDE SEQUENCE [LARGE SCALE GENOMIC DNA]</scope>
    <source>
        <strain evidence="4 5">CBS 223.65</strain>
    </source>
</reference>
<dbReference type="STRING" id="695850.A0A067CSZ7"/>
<dbReference type="SMART" id="SM00248">
    <property type="entry name" value="ANK"/>
    <property type="match status" value="2"/>
</dbReference>
<accession>A0A067CSZ7</accession>
<dbReference type="PANTHER" id="PTHR24171:SF9">
    <property type="entry name" value="ANKYRIN REPEAT DOMAIN-CONTAINING PROTEIN 39"/>
    <property type="match status" value="1"/>
</dbReference>
<proteinExistence type="predicted"/>
<keyword evidence="1" id="KW-0677">Repeat</keyword>
<evidence type="ECO:0000256" key="1">
    <source>
        <dbReference type="ARBA" id="ARBA00022737"/>
    </source>
</evidence>
<dbReference type="Proteomes" id="UP000030745">
    <property type="component" value="Unassembled WGS sequence"/>
</dbReference>
<dbReference type="SUPFAM" id="SSF48403">
    <property type="entry name" value="Ankyrin repeat"/>
    <property type="match status" value="1"/>
</dbReference>
<dbReference type="PROSITE" id="PS50297">
    <property type="entry name" value="ANK_REP_REGION"/>
    <property type="match status" value="2"/>
</dbReference>
<dbReference type="PROSITE" id="PS50088">
    <property type="entry name" value="ANK_REPEAT"/>
    <property type="match status" value="2"/>
</dbReference>
<feature type="non-terminal residue" evidence="4">
    <location>
        <position position="1"/>
    </location>
</feature>
<dbReference type="GeneID" id="24127520"/>
<sequence>HGWTPLYIASENGHEAVVGFLLGAQANANQGDYYGTTPLHIAAQNGHETVVQLLLGAGADVNKGMEVRLDAS</sequence>
<dbReference type="EMBL" id="KK583203">
    <property type="protein sequence ID" value="KDO29922.1"/>
    <property type="molecule type" value="Genomic_DNA"/>
</dbReference>
<evidence type="ECO:0000313" key="4">
    <source>
        <dbReference type="EMBL" id="KDO29922.1"/>
    </source>
</evidence>
<feature type="repeat" description="ANK" evidence="3">
    <location>
        <begin position="1"/>
        <end position="33"/>
    </location>
</feature>
<dbReference type="Gene3D" id="1.25.40.20">
    <property type="entry name" value="Ankyrin repeat-containing domain"/>
    <property type="match status" value="1"/>
</dbReference>
<dbReference type="VEuPathDB" id="FungiDB:SPRG_05111"/>